<feature type="DNA-binding region" description="H-T-H motif" evidence="2">
    <location>
        <begin position="35"/>
        <end position="54"/>
    </location>
</feature>
<organism evidence="4 5">
    <name type="scientific">Candidatus Blautia pullistercoris</name>
    <dbReference type="NCBI Taxonomy" id="2838499"/>
    <lineage>
        <taxon>Bacteria</taxon>
        <taxon>Bacillati</taxon>
        <taxon>Bacillota</taxon>
        <taxon>Clostridia</taxon>
        <taxon>Lachnospirales</taxon>
        <taxon>Lachnospiraceae</taxon>
        <taxon>Blautia</taxon>
    </lineage>
</organism>
<evidence type="ECO:0000259" key="3">
    <source>
        <dbReference type="PROSITE" id="PS50977"/>
    </source>
</evidence>
<evidence type="ECO:0000256" key="2">
    <source>
        <dbReference type="PROSITE-ProRule" id="PRU00335"/>
    </source>
</evidence>
<gene>
    <name evidence="4" type="ORF">H9738_13650</name>
</gene>
<dbReference type="Pfam" id="PF14278">
    <property type="entry name" value="TetR_C_8"/>
    <property type="match status" value="1"/>
</dbReference>
<dbReference type="PROSITE" id="PS50977">
    <property type="entry name" value="HTH_TETR_2"/>
    <property type="match status" value="1"/>
</dbReference>
<dbReference type="InterPro" id="IPR050624">
    <property type="entry name" value="HTH-type_Tx_Regulator"/>
</dbReference>
<dbReference type="Gene3D" id="1.10.357.10">
    <property type="entry name" value="Tetracycline Repressor, domain 2"/>
    <property type="match status" value="1"/>
</dbReference>
<keyword evidence="1 2" id="KW-0238">DNA-binding</keyword>
<evidence type="ECO:0000256" key="1">
    <source>
        <dbReference type="ARBA" id="ARBA00023125"/>
    </source>
</evidence>
<dbReference type="SUPFAM" id="SSF46689">
    <property type="entry name" value="Homeodomain-like"/>
    <property type="match status" value="1"/>
</dbReference>
<reference evidence="4" key="1">
    <citation type="journal article" date="2021" name="PeerJ">
        <title>Extensive microbial diversity within the chicken gut microbiome revealed by metagenomics and culture.</title>
        <authorList>
            <person name="Gilroy R."/>
            <person name="Ravi A."/>
            <person name="Getino M."/>
            <person name="Pursley I."/>
            <person name="Horton D.L."/>
            <person name="Alikhan N.F."/>
            <person name="Baker D."/>
            <person name="Gharbi K."/>
            <person name="Hall N."/>
            <person name="Watson M."/>
            <person name="Adriaenssens E.M."/>
            <person name="Foster-Nyarko E."/>
            <person name="Jarju S."/>
            <person name="Secka A."/>
            <person name="Antonio M."/>
            <person name="Oren A."/>
            <person name="Chaudhuri R.R."/>
            <person name="La Ragione R."/>
            <person name="Hildebrand F."/>
            <person name="Pallen M.J."/>
        </authorList>
    </citation>
    <scope>NUCLEOTIDE SEQUENCE</scope>
    <source>
        <strain evidence="4">ChiHjej12B11-1927</strain>
    </source>
</reference>
<accession>A0A9D1VPL0</accession>
<sequence>MDDPMKHNATTFYTRKILAESLKKLIRRKSFSNITVREITEDCGLNRNTFYYHFEDINDLLKWTLEQEAIDVVKHFDLMSDYEEAVRFVMNYIEENEKLLNNICNSLGQGELKRFFFNDLYGITSSVIDKTIQQMELSIPSDYRDFLSRFYTEAFAGLLMDGITNPTLRNNDKNILYISLVIRSSLPPLLSDYAAQQKAEKEE</sequence>
<dbReference type="PANTHER" id="PTHR43479:SF7">
    <property type="entry name" value="TETR-FAMILY TRANSCRIPTIONAL REGULATOR"/>
    <property type="match status" value="1"/>
</dbReference>
<proteinExistence type="predicted"/>
<protein>
    <submittedName>
        <fullName evidence="4">TetR/AcrR family transcriptional regulator</fullName>
    </submittedName>
</protein>
<evidence type="ECO:0000313" key="4">
    <source>
        <dbReference type="EMBL" id="HIX38889.1"/>
    </source>
</evidence>
<evidence type="ECO:0000313" key="5">
    <source>
        <dbReference type="Proteomes" id="UP000824230"/>
    </source>
</evidence>
<dbReference type="EMBL" id="DXFG01000313">
    <property type="protein sequence ID" value="HIX38889.1"/>
    <property type="molecule type" value="Genomic_DNA"/>
</dbReference>
<dbReference type="Proteomes" id="UP000824230">
    <property type="component" value="Unassembled WGS sequence"/>
</dbReference>
<dbReference type="GO" id="GO:0003677">
    <property type="term" value="F:DNA binding"/>
    <property type="evidence" value="ECO:0007669"/>
    <property type="project" value="UniProtKB-UniRule"/>
</dbReference>
<dbReference type="AlphaFoldDB" id="A0A9D1VPL0"/>
<comment type="caution">
    <text evidence="4">The sequence shown here is derived from an EMBL/GenBank/DDBJ whole genome shotgun (WGS) entry which is preliminary data.</text>
</comment>
<dbReference type="InterPro" id="IPR009057">
    <property type="entry name" value="Homeodomain-like_sf"/>
</dbReference>
<reference evidence="4" key="2">
    <citation type="submission" date="2021-04" db="EMBL/GenBank/DDBJ databases">
        <authorList>
            <person name="Gilroy R."/>
        </authorList>
    </citation>
    <scope>NUCLEOTIDE SEQUENCE</scope>
    <source>
        <strain evidence="4">ChiHjej12B11-1927</strain>
    </source>
</reference>
<dbReference type="InterPro" id="IPR001647">
    <property type="entry name" value="HTH_TetR"/>
</dbReference>
<dbReference type="InterPro" id="IPR039532">
    <property type="entry name" value="TetR_C_Firmicutes"/>
</dbReference>
<name>A0A9D1VPL0_9FIRM</name>
<dbReference type="PANTHER" id="PTHR43479">
    <property type="entry name" value="ACREF/ENVCD OPERON REPRESSOR-RELATED"/>
    <property type="match status" value="1"/>
</dbReference>
<feature type="domain" description="HTH tetR-type" evidence="3">
    <location>
        <begin position="12"/>
        <end position="72"/>
    </location>
</feature>
<dbReference type="Pfam" id="PF00440">
    <property type="entry name" value="TetR_N"/>
    <property type="match status" value="1"/>
</dbReference>